<evidence type="ECO:0000313" key="2">
    <source>
        <dbReference type="Proteomes" id="UP000537131"/>
    </source>
</evidence>
<keyword evidence="2" id="KW-1185">Reference proteome</keyword>
<sequence length="103" mass="12183">MKTYNKLVRDKIPQVIEAAGKKFDVRKADKEEHYKLLEVKLQEEVKEFLEDKNLEELADVMEVLFGLAENMGYSEEDLVKKRMEKKEERGGFKEGIVLERVYE</sequence>
<accession>A0A7Y0EGN6</accession>
<dbReference type="InterPro" id="IPR038735">
    <property type="entry name" value="MSMEG_1276-like_NTP-PPase_dom"/>
</dbReference>
<comment type="caution">
    <text evidence="1">The sequence shown here is derived from an EMBL/GenBank/DDBJ whole genome shotgun (WGS) entry which is preliminary data.</text>
</comment>
<keyword evidence="1" id="KW-0378">Hydrolase</keyword>
<organism evidence="1 2">
    <name type="scientific">Clostridium muellerianum</name>
    <dbReference type="NCBI Taxonomy" id="2716538"/>
    <lineage>
        <taxon>Bacteria</taxon>
        <taxon>Bacillati</taxon>
        <taxon>Bacillota</taxon>
        <taxon>Clostridia</taxon>
        <taxon>Eubacteriales</taxon>
        <taxon>Clostridiaceae</taxon>
        <taxon>Clostridium</taxon>
    </lineage>
</organism>
<gene>
    <name evidence="1" type="ORF">HBE96_10300</name>
</gene>
<dbReference type="SUPFAM" id="SSF101386">
    <property type="entry name" value="all-alpha NTP pyrophosphatases"/>
    <property type="match status" value="1"/>
</dbReference>
<dbReference type="RefSeq" id="WP_169297682.1">
    <property type="nucleotide sequence ID" value="NZ_JABBNI010000017.1"/>
</dbReference>
<dbReference type="GO" id="GO:0016787">
    <property type="term" value="F:hydrolase activity"/>
    <property type="evidence" value="ECO:0007669"/>
    <property type="project" value="UniProtKB-KW"/>
</dbReference>
<dbReference type="AlphaFoldDB" id="A0A7Y0EGN6"/>
<evidence type="ECO:0000313" key="1">
    <source>
        <dbReference type="EMBL" id="NMM63083.1"/>
    </source>
</evidence>
<dbReference type="Proteomes" id="UP000537131">
    <property type="component" value="Unassembled WGS sequence"/>
</dbReference>
<dbReference type="CDD" id="cd11532">
    <property type="entry name" value="NTP-PPase_COG4997"/>
    <property type="match status" value="1"/>
</dbReference>
<name>A0A7Y0EGN6_9CLOT</name>
<dbReference type="EMBL" id="JABBNI010000017">
    <property type="protein sequence ID" value="NMM63083.1"/>
    <property type="molecule type" value="Genomic_DNA"/>
</dbReference>
<proteinExistence type="predicted"/>
<reference evidence="1 2" key="1">
    <citation type="submission" date="2020-06" db="EMBL/GenBank/DDBJ databases">
        <title>Complete Genome Sequence of Clostridium muelleri sp. nov. P21T, an Acid-Alcohol Producing Acetogen Isolated from Old Hay.</title>
        <authorList>
            <person name="Duncan K.E."/>
            <person name="Tanner R.S."/>
        </authorList>
    </citation>
    <scope>NUCLEOTIDE SEQUENCE [LARGE SCALE GENOMIC DNA]</scope>
    <source>
        <strain evidence="1 2">P21</strain>
    </source>
</reference>
<protein>
    <submittedName>
        <fullName evidence="1">Nucleoside triphosphate pyrophosphohydrolase</fullName>
    </submittedName>
</protein>